<organism evidence="1 2">
    <name type="scientific">Branchiostoma floridae</name>
    <name type="common">Florida lancelet</name>
    <name type="synonym">Amphioxus</name>
    <dbReference type="NCBI Taxonomy" id="7739"/>
    <lineage>
        <taxon>Eukaryota</taxon>
        <taxon>Metazoa</taxon>
        <taxon>Chordata</taxon>
        <taxon>Cephalochordata</taxon>
        <taxon>Leptocardii</taxon>
        <taxon>Amphioxiformes</taxon>
        <taxon>Branchiostomatidae</taxon>
        <taxon>Branchiostoma</taxon>
    </lineage>
</organism>
<dbReference type="PANTHER" id="PTHR23227:SF84">
    <property type="entry name" value="ENDONUCLEASE_EXONUCLEASE_PHOSPHATASE DOMAIN-CONTAINING PROTEIN"/>
    <property type="match status" value="1"/>
</dbReference>
<dbReference type="Proteomes" id="UP000001554">
    <property type="component" value="Chromosome 9"/>
</dbReference>
<dbReference type="RefSeq" id="XP_035685672.1">
    <property type="nucleotide sequence ID" value="XM_035829779.1"/>
</dbReference>
<keyword evidence="1" id="KW-1185">Reference proteome</keyword>
<dbReference type="SUPFAM" id="SSF56219">
    <property type="entry name" value="DNase I-like"/>
    <property type="match status" value="1"/>
</dbReference>
<reference evidence="1" key="1">
    <citation type="journal article" date="2020" name="Nat. Ecol. Evol.">
        <title>Deeply conserved synteny resolves early events in vertebrate evolution.</title>
        <authorList>
            <person name="Simakov O."/>
            <person name="Marletaz F."/>
            <person name="Yue J.X."/>
            <person name="O'Connell B."/>
            <person name="Jenkins J."/>
            <person name="Brandt A."/>
            <person name="Calef R."/>
            <person name="Tung C.H."/>
            <person name="Huang T.K."/>
            <person name="Schmutz J."/>
            <person name="Satoh N."/>
            <person name="Yu J.K."/>
            <person name="Putnam N.H."/>
            <person name="Green R.E."/>
            <person name="Rokhsar D.S."/>
        </authorList>
    </citation>
    <scope>NUCLEOTIDE SEQUENCE [LARGE SCALE GENOMIC DNA]</scope>
    <source>
        <strain evidence="1">S238N-H82</strain>
    </source>
</reference>
<accession>A0A9J7LMM3</accession>
<gene>
    <name evidence="2" type="primary">LOC118422260</name>
</gene>
<evidence type="ECO:0000313" key="1">
    <source>
        <dbReference type="Proteomes" id="UP000001554"/>
    </source>
</evidence>
<dbReference type="KEGG" id="bfo:118422260"/>
<reference evidence="2" key="2">
    <citation type="submission" date="2025-08" db="UniProtKB">
        <authorList>
            <consortium name="RefSeq"/>
        </authorList>
    </citation>
    <scope>IDENTIFICATION</scope>
    <source>
        <strain evidence="2">S238N-H82</strain>
        <tissue evidence="2">Testes</tissue>
    </source>
</reference>
<dbReference type="OrthoDB" id="410381at2759"/>
<dbReference type="OMA" id="AIGHENT"/>
<dbReference type="InterPro" id="IPR027124">
    <property type="entry name" value="Swc5/CFDP1/2"/>
</dbReference>
<dbReference type="AlphaFoldDB" id="A0A9J7LMM3"/>
<dbReference type="GeneID" id="118422260"/>
<dbReference type="Gene3D" id="3.60.10.10">
    <property type="entry name" value="Endonuclease/exonuclease/phosphatase"/>
    <property type="match status" value="1"/>
</dbReference>
<proteinExistence type="predicted"/>
<dbReference type="InterPro" id="IPR036691">
    <property type="entry name" value="Endo/exonu/phosph_ase_sf"/>
</dbReference>
<sequence length="256" mass="29316">MADTGEVTEIGGGYTFFWSGKSQVEPGESGVGFAIRTLLVRKLETLPRGINDRLMVMRLPLKGNTQLTLISAYAPTMSYAQEQKEEFYEKLAHLLHTVPKHDKLLLMGDFNARVGSDSEAWPGHIKRKHQDWFDNNNEEITSLLKKKQEAFTQWLNDKNSTAKHDHIKHLRSKVQVELRKMKNKWWESKAAELQQFADEHNTGKFFAGLKAVYGPSSNAMAPVRSADGTLLTEKSDITERWRQHFSQLLNRSTLHH</sequence>
<name>A0A9J7LMM3_BRAFL</name>
<evidence type="ECO:0000313" key="2">
    <source>
        <dbReference type="RefSeq" id="XP_035685672.1"/>
    </source>
</evidence>
<dbReference type="PANTHER" id="PTHR23227">
    <property type="entry name" value="BUCENTAUR RELATED"/>
    <property type="match status" value="1"/>
</dbReference>
<protein>
    <submittedName>
        <fullName evidence="2">Uncharacterized protein LOC118422260</fullName>
    </submittedName>
</protein>